<dbReference type="Pfam" id="PF04082">
    <property type="entry name" value="Fungal_trans"/>
    <property type="match status" value="1"/>
</dbReference>
<reference evidence="6 7" key="1">
    <citation type="submission" date="2016-03" db="EMBL/GenBank/DDBJ databases">
        <title>Comparative genomics of Pseudogymnoascus destructans, the fungus causing white-nose syndrome of bats.</title>
        <authorList>
            <person name="Palmer J.M."/>
            <person name="Drees K.P."/>
            <person name="Foster J.T."/>
            <person name="Lindner D.L."/>
        </authorList>
    </citation>
    <scope>NUCLEOTIDE SEQUENCE [LARGE SCALE GENOMIC DNA]</scope>
    <source>
        <strain evidence="6 7">UAMH 10579</strain>
    </source>
</reference>
<dbReference type="GO" id="GO:0005634">
    <property type="term" value="C:nucleus"/>
    <property type="evidence" value="ECO:0007669"/>
    <property type="project" value="UniProtKB-SubCell"/>
</dbReference>
<name>A0A1B8GBM6_9PEZI</name>
<dbReference type="InterPro" id="IPR036864">
    <property type="entry name" value="Zn2-C6_fun-type_DNA-bd_sf"/>
</dbReference>
<dbReference type="EMBL" id="KV460256">
    <property type="protein sequence ID" value="OBT93245.2"/>
    <property type="molecule type" value="Genomic_DNA"/>
</dbReference>
<keyword evidence="7" id="KW-1185">Reference proteome</keyword>
<dbReference type="Pfam" id="PF00172">
    <property type="entry name" value="Zn_clus"/>
    <property type="match status" value="1"/>
</dbReference>
<evidence type="ECO:0000256" key="3">
    <source>
        <dbReference type="ARBA" id="ARBA00023125"/>
    </source>
</evidence>
<dbReference type="RefSeq" id="XP_059319391.1">
    <property type="nucleotide sequence ID" value="XM_059464012.1"/>
</dbReference>
<keyword evidence="4" id="KW-0539">Nucleus</keyword>
<dbReference type="InterPro" id="IPR001138">
    <property type="entry name" value="Zn2Cys6_DnaBD"/>
</dbReference>
<dbReference type="GO" id="GO:0006351">
    <property type="term" value="P:DNA-templated transcription"/>
    <property type="evidence" value="ECO:0007669"/>
    <property type="project" value="InterPro"/>
</dbReference>
<dbReference type="PANTHER" id="PTHR46910:SF3">
    <property type="entry name" value="HALOTOLERANCE PROTEIN 9-RELATED"/>
    <property type="match status" value="1"/>
</dbReference>
<evidence type="ECO:0000256" key="4">
    <source>
        <dbReference type="ARBA" id="ARBA00023242"/>
    </source>
</evidence>
<dbReference type="InterPro" id="IPR050987">
    <property type="entry name" value="AtrR-like"/>
</dbReference>
<dbReference type="CDD" id="cd00067">
    <property type="entry name" value="GAL4"/>
    <property type="match status" value="1"/>
</dbReference>
<comment type="subcellular location">
    <subcellularLocation>
        <location evidence="1">Nucleus</location>
    </subcellularLocation>
</comment>
<feature type="domain" description="Zn(2)-C6 fungal-type" evidence="5">
    <location>
        <begin position="51"/>
        <end position="81"/>
    </location>
</feature>
<reference evidence="7" key="2">
    <citation type="journal article" date="2018" name="Nat. Commun.">
        <title>Extreme sensitivity to ultraviolet light in the fungal pathogen causing white-nose syndrome of bats.</title>
        <authorList>
            <person name="Palmer J.M."/>
            <person name="Drees K.P."/>
            <person name="Foster J.T."/>
            <person name="Lindner D.L."/>
        </authorList>
    </citation>
    <scope>NUCLEOTIDE SEQUENCE [LARGE SCALE GENOMIC DNA]</scope>
    <source>
        <strain evidence="7">UAMH 10579</strain>
    </source>
</reference>
<evidence type="ECO:0000313" key="7">
    <source>
        <dbReference type="Proteomes" id="UP000091956"/>
    </source>
</evidence>
<dbReference type="SUPFAM" id="SSF57701">
    <property type="entry name" value="Zn2/Cys6 DNA-binding domain"/>
    <property type="match status" value="1"/>
</dbReference>
<dbReference type="STRING" id="342668.A0A1B8GBM6"/>
<keyword evidence="3" id="KW-0238">DNA-binding</keyword>
<dbReference type="Proteomes" id="UP000091956">
    <property type="component" value="Unassembled WGS sequence"/>
</dbReference>
<protein>
    <recommendedName>
        <fullName evidence="5">Zn(2)-C6 fungal-type domain-containing protein</fullName>
    </recommendedName>
</protein>
<dbReference type="PANTHER" id="PTHR46910">
    <property type="entry name" value="TRANSCRIPTION FACTOR PDR1"/>
    <property type="match status" value="1"/>
</dbReference>
<evidence type="ECO:0000256" key="2">
    <source>
        <dbReference type="ARBA" id="ARBA00022723"/>
    </source>
</evidence>
<dbReference type="PROSITE" id="PS50048">
    <property type="entry name" value="ZN2_CY6_FUNGAL_2"/>
    <property type="match status" value="1"/>
</dbReference>
<dbReference type="Gene3D" id="4.10.240.10">
    <property type="entry name" value="Zn(2)-C6 fungal-type DNA-binding domain"/>
    <property type="match status" value="1"/>
</dbReference>
<gene>
    <name evidence="6" type="ORF">VE01_08829</name>
</gene>
<dbReference type="GO" id="GO:0003677">
    <property type="term" value="F:DNA binding"/>
    <property type="evidence" value="ECO:0007669"/>
    <property type="project" value="UniProtKB-KW"/>
</dbReference>
<organism evidence="6 7">
    <name type="scientific">Pseudogymnoascus verrucosus</name>
    <dbReference type="NCBI Taxonomy" id="342668"/>
    <lineage>
        <taxon>Eukaryota</taxon>
        <taxon>Fungi</taxon>
        <taxon>Dikarya</taxon>
        <taxon>Ascomycota</taxon>
        <taxon>Pezizomycotina</taxon>
        <taxon>Leotiomycetes</taxon>
        <taxon>Thelebolales</taxon>
        <taxon>Thelebolaceae</taxon>
        <taxon>Pseudogymnoascus</taxon>
    </lineage>
</organism>
<evidence type="ECO:0000259" key="5">
    <source>
        <dbReference type="PROSITE" id="PS50048"/>
    </source>
</evidence>
<sequence>MDNSFPVDNSTVENEYDRQDIQSIAHVADESECLIPATSEKASERKRLSRACDRCRIRKVKCDLRRPTCANCEIRLLNCEFFLPSRKRGRKKRGEAPILEGTHIPNRHPRRLSSTVISPVSFDAFSETGNPITPQYVGSDVVSTSIHQDSPPTSQTAYASPLAPTGDCATRDSQIEAIIRNLDIAINEIDDSRRLESLLTDCVDSFFDNLYPLMPIIHRPDIDLAICQINDRQLQKEAPLLAILTGVCAVTIAVLPQKTNTVKAELAVYFYHASRATLNTYLNEDLENPTSTSIAIRYLHAEYNHTTGKLRSSWHSLGDAIRICQGMRLHNKTSYAHMNDVESEFCRRAFLLLFVGDKSASILSNHPVVMGKFALDGDMIIPYARSLGKVDSLTCSALDPMEDENLDMLTGFNLNYELWSSVYTLLLEIELLRERFLVRPGSNPSQQHATLADISRLIELYLGFQTSLDALPSGLQSHPTFFNSTSSFGIQEKVGTNRGLKALAIQRVNLQISFQCLRMVVLHAMPALADSMSQLWSKRKPDSASATKIDPAVFESAKEIRLRTGESSALLLQKINIAESMLHIVSSCELDYLRINGESCVAKIRLVGAIMLELIDNNLSSPLVATARKFRDSYPRILAYLDSRTSDSLYESKVAK</sequence>
<dbReference type="CDD" id="cd12148">
    <property type="entry name" value="fungal_TF_MHR"/>
    <property type="match status" value="1"/>
</dbReference>
<proteinExistence type="predicted"/>
<dbReference type="GeneID" id="28842215"/>
<dbReference type="GO" id="GO:0008270">
    <property type="term" value="F:zinc ion binding"/>
    <property type="evidence" value="ECO:0007669"/>
    <property type="project" value="InterPro"/>
</dbReference>
<dbReference type="SMART" id="SM00066">
    <property type="entry name" value="GAL4"/>
    <property type="match status" value="1"/>
</dbReference>
<evidence type="ECO:0000256" key="1">
    <source>
        <dbReference type="ARBA" id="ARBA00004123"/>
    </source>
</evidence>
<dbReference type="AlphaFoldDB" id="A0A1B8GBM6"/>
<dbReference type="InterPro" id="IPR007219">
    <property type="entry name" value="XnlR_reg_dom"/>
</dbReference>
<dbReference type="PROSITE" id="PS00463">
    <property type="entry name" value="ZN2_CY6_FUNGAL_1"/>
    <property type="match status" value="1"/>
</dbReference>
<evidence type="ECO:0000313" key="6">
    <source>
        <dbReference type="EMBL" id="OBT93245.2"/>
    </source>
</evidence>
<keyword evidence="2" id="KW-0479">Metal-binding</keyword>
<accession>A0A1B8GBM6</accession>
<dbReference type="GO" id="GO:0000981">
    <property type="term" value="F:DNA-binding transcription factor activity, RNA polymerase II-specific"/>
    <property type="evidence" value="ECO:0007669"/>
    <property type="project" value="InterPro"/>
</dbReference>